<dbReference type="InterPro" id="IPR050984">
    <property type="entry name" value="Gfo/Idh/MocA_domain"/>
</dbReference>
<dbReference type="InterPro" id="IPR000683">
    <property type="entry name" value="Gfo/Idh/MocA-like_OxRdtase_N"/>
</dbReference>
<evidence type="ECO:0000313" key="6">
    <source>
        <dbReference type="Proteomes" id="UP000608420"/>
    </source>
</evidence>
<dbReference type="PANTHER" id="PTHR22604:SF105">
    <property type="entry name" value="TRANS-1,2-DIHYDROBENZENE-1,2-DIOL DEHYDROGENASE"/>
    <property type="match status" value="1"/>
</dbReference>
<keyword evidence="2" id="KW-0560">Oxidoreductase</keyword>
<dbReference type="InterPro" id="IPR055170">
    <property type="entry name" value="GFO_IDH_MocA-like_dom"/>
</dbReference>
<dbReference type="Pfam" id="PF01408">
    <property type="entry name" value="GFO_IDH_MocA"/>
    <property type="match status" value="1"/>
</dbReference>
<name>A0ABQ1VTV7_9BACL</name>
<dbReference type="PANTHER" id="PTHR22604">
    <property type="entry name" value="OXIDOREDUCTASES"/>
    <property type="match status" value="1"/>
</dbReference>
<dbReference type="Pfam" id="PF22725">
    <property type="entry name" value="GFO_IDH_MocA_C3"/>
    <property type="match status" value="1"/>
</dbReference>
<dbReference type="Gene3D" id="3.30.360.10">
    <property type="entry name" value="Dihydrodipicolinate Reductase, domain 2"/>
    <property type="match status" value="1"/>
</dbReference>
<dbReference type="Gene3D" id="3.40.50.720">
    <property type="entry name" value="NAD(P)-binding Rossmann-like Domain"/>
    <property type="match status" value="1"/>
</dbReference>
<dbReference type="SUPFAM" id="SSF51735">
    <property type="entry name" value="NAD(P)-binding Rossmann-fold domains"/>
    <property type="match status" value="1"/>
</dbReference>
<feature type="domain" description="Gfo/Idh/MocA-like oxidoreductase N-terminal" evidence="3">
    <location>
        <begin position="11"/>
        <end position="127"/>
    </location>
</feature>
<sequence length="333" mass="36818">MIMGEFAGKKLKWGIMGTGRVADQFTKDLVHVTNGEGFAVGSRTQDKADQFAKEHGLPRAYGSYEQLLQDPEVDVIYVATPHPQHHDNVMAALKAGKAVLCEKPFMVNSAELEEMIKLAGKRGLFLMEAMWTRFLPAIVKTREWIKEGRIGEIRLVKAEFGFCTDQNPEGRLMNPQLGGGALLDAGVYPLSFASMVFGTHPVRIHSVVNFGKTGVDEQFSVLLDYGVGRSASLHGAIRLNLTNDAYVYGTEGMIHVPSFVNARTATLQVDGAEDEVFQDDRISTGYAFEAEEVGKCLLRGDKESSHISLGESLTIMGLLDQIRDQWKLKYPFE</sequence>
<proteinExistence type="inferred from homology"/>
<dbReference type="InterPro" id="IPR036291">
    <property type="entry name" value="NAD(P)-bd_dom_sf"/>
</dbReference>
<comment type="caution">
    <text evidence="5">The sequence shown here is derived from an EMBL/GenBank/DDBJ whole genome shotgun (WGS) entry which is preliminary data.</text>
</comment>
<evidence type="ECO:0000259" key="4">
    <source>
        <dbReference type="Pfam" id="PF22725"/>
    </source>
</evidence>
<feature type="domain" description="GFO/IDH/MocA-like oxidoreductase" evidence="4">
    <location>
        <begin position="139"/>
        <end position="254"/>
    </location>
</feature>
<evidence type="ECO:0000313" key="5">
    <source>
        <dbReference type="EMBL" id="GGF93799.1"/>
    </source>
</evidence>
<evidence type="ECO:0000256" key="1">
    <source>
        <dbReference type="ARBA" id="ARBA00010928"/>
    </source>
</evidence>
<accession>A0ABQ1VTV7</accession>
<comment type="similarity">
    <text evidence="1">Belongs to the Gfo/Idh/MocA family.</text>
</comment>
<gene>
    <name evidence="5" type="ORF">GCM10010913_14220</name>
</gene>
<evidence type="ECO:0000256" key="2">
    <source>
        <dbReference type="ARBA" id="ARBA00023002"/>
    </source>
</evidence>
<dbReference type="SUPFAM" id="SSF55347">
    <property type="entry name" value="Glyceraldehyde-3-phosphate dehydrogenase-like, C-terminal domain"/>
    <property type="match status" value="1"/>
</dbReference>
<protein>
    <submittedName>
        <fullName evidence="5">Dehydrogenase</fullName>
    </submittedName>
</protein>
<organism evidence="5 6">
    <name type="scientific">Paenibacillus aceti</name>
    <dbReference type="NCBI Taxonomy" id="1820010"/>
    <lineage>
        <taxon>Bacteria</taxon>
        <taxon>Bacillati</taxon>
        <taxon>Bacillota</taxon>
        <taxon>Bacilli</taxon>
        <taxon>Bacillales</taxon>
        <taxon>Paenibacillaceae</taxon>
        <taxon>Paenibacillus</taxon>
    </lineage>
</organism>
<evidence type="ECO:0000259" key="3">
    <source>
        <dbReference type="Pfam" id="PF01408"/>
    </source>
</evidence>
<dbReference type="Proteomes" id="UP000608420">
    <property type="component" value="Unassembled WGS sequence"/>
</dbReference>
<keyword evidence="6" id="KW-1185">Reference proteome</keyword>
<reference evidence="6" key="1">
    <citation type="journal article" date="2019" name="Int. J. Syst. Evol. Microbiol.">
        <title>The Global Catalogue of Microorganisms (GCM) 10K type strain sequencing project: providing services to taxonomists for standard genome sequencing and annotation.</title>
        <authorList>
            <consortium name="The Broad Institute Genomics Platform"/>
            <consortium name="The Broad Institute Genome Sequencing Center for Infectious Disease"/>
            <person name="Wu L."/>
            <person name="Ma J."/>
        </authorList>
    </citation>
    <scope>NUCLEOTIDE SEQUENCE [LARGE SCALE GENOMIC DNA]</scope>
    <source>
        <strain evidence="6">CGMCC 1.15420</strain>
    </source>
</reference>
<dbReference type="EMBL" id="BMIW01000007">
    <property type="protein sequence ID" value="GGF93799.1"/>
    <property type="molecule type" value="Genomic_DNA"/>
</dbReference>